<keyword evidence="4" id="KW-0946">Virion</keyword>
<dbReference type="RefSeq" id="WP_165102211.1">
    <property type="nucleotide sequence ID" value="NZ_JAAKGU010000012.1"/>
</dbReference>
<organism evidence="4 5">
    <name type="scientific">Paenibacillus apii</name>
    <dbReference type="NCBI Taxonomy" id="1850370"/>
    <lineage>
        <taxon>Bacteria</taxon>
        <taxon>Bacillati</taxon>
        <taxon>Bacillota</taxon>
        <taxon>Bacilli</taxon>
        <taxon>Bacillales</taxon>
        <taxon>Paenibacillaceae</taxon>
        <taxon>Paenibacillus</taxon>
    </lineage>
</organism>
<dbReference type="PANTHER" id="PTHR39183">
    <property type="entry name" value="SPORE COAT PROTEIN F-LIKE PROTEIN YHCQ"/>
    <property type="match status" value="1"/>
</dbReference>
<evidence type="ECO:0000256" key="3">
    <source>
        <dbReference type="ARBA" id="ARBA00024344"/>
    </source>
</evidence>
<dbReference type="Gene3D" id="1.20.1260.10">
    <property type="match status" value="1"/>
</dbReference>
<dbReference type="EMBL" id="JAAKGU010000012">
    <property type="protein sequence ID" value="NGM84808.1"/>
    <property type="molecule type" value="Genomic_DNA"/>
</dbReference>
<evidence type="ECO:0000313" key="5">
    <source>
        <dbReference type="Proteomes" id="UP000480151"/>
    </source>
</evidence>
<sequence length="99" mass="10724">MSSIIKNVTGMNAITDQVIASDLLIAAKSGIKSYGIALSEAATPEVRNVLCDQLSKAVSLHGQIFSYMKDNGYYNAYDPEQQLRMDIQNADKALSLPNA</sequence>
<comment type="caution">
    <text evidence="4">The sequence shown here is derived from an EMBL/GenBank/DDBJ whole genome shotgun (WGS) entry which is preliminary data.</text>
</comment>
<dbReference type="InterPro" id="IPR012851">
    <property type="entry name" value="Spore_coat_CotF-like"/>
</dbReference>
<dbReference type="PANTHER" id="PTHR39183:SF1">
    <property type="entry name" value="SPORE COAT PROTEIN F-LIKE PROTEIN YHCQ"/>
    <property type="match status" value="1"/>
</dbReference>
<dbReference type="GO" id="GO:0030435">
    <property type="term" value="P:sporulation resulting in formation of a cellular spore"/>
    <property type="evidence" value="ECO:0007669"/>
    <property type="project" value="UniProtKB-KW"/>
</dbReference>
<comment type="similarity">
    <text evidence="3">Belongs to the CotF family.</text>
</comment>
<dbReference type="AlphaFoldDB" id="A0A6M1PQF1"/>
<evidence type="ECO:0000313" key="4">
    <source>
        <dbReference type="EMBL" id="NGM84808.1"/>
    </source>
</evidence>
<accession>A0A6M1PQF1</accession>
<keyword evidence="5" id="KW-1185">Reference proteome</keyword>
<protein>
    <submittedName>
        <fullName evidence="4">Spore coat protein</fullName>
    </submittedName>
</protein>
<gene>
    <name evidence="4" type="ORF">G5B47_20605</name>
</gene>
<keyword evidence="4" id="KW-0167">Capsid protein</keyword>
<dbReference type="Pfam" id="PF07875">
    <property type="entry name" value="Coat_F"/>
    <property type="match status" value="1"/>
</dbReference>
<proteinExistence type="inferred from homology"/>
<comment type="subcellular location">
    <subcellularLocation>
        <location evidence="2">Spore coat</location>
    </subcellularLocation>
</comment>
<reference evidence="4 5" key="1">
    <citation type="submission" date="2020-02" db="EMBL/GenBank/DDBJ databases">
        <authorList>
            <person name="Gao J."/>
            <person name="Sun J."/>
        </authorList>
    </citation>
    <scope>NUCLEOTIDE SEQUENCE [LARGE SCALE GENOMIC DNA]</scope>
    <source>
        <strain evidence="4 5">7124</strain>
    </source>
</reference>
<evidence type="ECO:0000256" key="2">
    <source>
        <dbReference type="ARBA" id="ARBA00024325"/>
    </source>
</evidence>
<keyword evidence="1" id="KW-0749">Sporulation</keyword>
<dbReference type="Proteomes" id="UP000480151">
    <property type="component" value="Unassembled WGS sequence"/>
</dbReference>
<evidence type="ECO:0000256" key="1">
    <source>
        <dbReference type="ARBA" id="ARBA00022969"/>
    </source>
</evidence>
<dbReference type="InterPro" id="IPR012347">
    <property type="entry name" value="Ferritin-like"/>
</dbReference>
<name>A0A6M1PQF1_9BACL</name>